<sequence>MAFGTLCSVVQDSLKGLVRARFALCSLIALLGCVGVAQASVQIISAPTDVLNGASGTGESDTTIFGFQEQTGILTDQAVNHLVSGTQTNIPGGQSPGIVTATFDSWFFHFDPVSATGDGNPVRSATGSITFTQNILGLIFLSADLTATDATLGLSPTTTYPNTPATGSASRGLELSGANIDRLIASVGNDQRTLDFDILLANSSGVDQVRVLVATGAGVVPEATSLVAWSLLSLGGVLGLRPARNA</sequence>
<evidence type="ECO:0000313" key="1">
    <source>
        <dbReference type="EMBL" id="QDV73458.1"/>
    </source>
</evidence>
<name>A0A518K6P4_9BACT</name>
<dbReference type="Proteomes" id="UP000316426">
    <property type="component" value="Chromosome"/>
</dbReference>
<gene>
    <name evidence="1" type="ORF">Spa11_16540</name>
</gene>
<protein>
    <submittedName>
        <fullName evidence="1">Uncharacterized protein</fullName>
    </submittedName>
</protein>
<evidence type="ECO:0000313" key="2">
    <source>
        <dbReference type="Proteomes" id="UP000316426"/>
    </source>
</evidence>
<dbReference type="AlphaFoldDB" id="A0A518K6P4"/>
<accession>A0A518K6P4</accession>
<dbReference type="KEGG" id="bmei:Spa11_16540"/>
<reference evidence="1 2" key="1">
    <citation type="submission" date="2019-02" db="EMBL/GenBank/DDBJ databases">
        <title>Deep-cultivation of Planctomycetes and their phenomic and genomic characterization uncovers novel biology.</title>
        <authorList>
            <person name="Wiegand S."/>
            <person name="Jogler M."/>
            <person name="Boedeker C."/>
            <person name="Pinto D."/>
            <person name="Vollmers J."/>
            <person name="Rivas-Marin E."/>
            <person name="Kohn T."/>
            <person name="Peeters S.H."/>
            <person name="Heuer A."/>
            <person name="Rast P."/>
            <person name="Oberbeckmann S."/>
            <person name="Bunk B."/>
            <person name="Jeske O."/>
            <person name="Meyerdierks A."/>
            <person name="Storesund J.E."/>
            <person name="Kallscheuer N."/>
            <person name="Luecker S."/>
            <person name="Lage O.M."/>
            <person name="Pohl T."/>
            <person name="Merkel B.J."/>
            <person name="Hornburger P."/>
            <person name="Mueller R.-W."/>
            <person name="Bruemmer F."/>
            <person name="Labrenz M."/>
            <person name="Spormann A.M."/>
            <person name="Op den Camp H."/>
            <person name="Overmann J."/>
            <person name="Amann R."/>
            <person name="Jetten M.S.M."/>
            <person name="Mascher T."/>
            <person name="Medema M.H."/>
            <person name="Devos D.P."/>
            <person name="Kaster A.-K."/>
            <person name="Ovreas L."/>
            <person name="Rohde M."/>
            <person name="Galperin M.Y."/>
            <person name="Jogler C."/>
        </authorList>
    </citation>
    <scope>NUCLEOTIDE SEQUENCE [LARGE SCALE GENOMIC DNA]</scope>
    <source>
        <strain evidence="1 2">Spa11</strain>
    </source>
</reference>
<dbReference type="EMBL" id="CP036349">
    <property type="protein sequence ID" value="QDV73458.1"/>
    <property type="molecule type" value="Genomic_DNA"/>
</dbReference>
<organism evidence="1 2">
    <name type="scientific">Botrimarina mediterranea</name>
    <dbReference type="NCBI Taxonomy" id="2528022"/>
    <lineage>
        <taxon>Bacteria</taxon>
        <taxon>Pseudomonadati</taxon>
        <taxon>Planctomycetota</taxon>
        <taxon>Planctomycetia</taxon>
        <taxon>Pirellulales</taxon>
        <taxon>Lacipirellulaceae</taxon>
        <taxon>Botrimarina</taxon>
    </lineage>
</organism>
<keyword evidence="2" id="KW-1185">Reference proteome</keyword>
<proteinExistence type="predicted"/>